<gene>
    <name evidence="7" type="primary">infC</name>
    <name evidence="7" type="ORF">COS93_00755</name>
</gene>
<comment type="caution">
    <text evidence="7">The sequence shown here is derived from an EMBL/GenBank/DDBJ whole genome shotgun (WGS) entry which is preliminary data.</text>
</comment>
<dbReference type="Proteomes" id="UP000228777">
    <property type="component" value="Unassembled WGS sequence"/>
</dbReference>
<dbReference type="Gene3D" id="3.10.20.80">
    <property type="entry name" value="Translation initiation factor 3 (IF-3), N-terminal domain"/>
    <property type="match status" value="1"/>
</dbReference>
<dbReference type="NCBIfam" id="TIGR00168">
    <property type="entry name" value="infC"/>
    <property type="match status" value="1"/>
</dbReference>
<evidence type="ECO:0000256" key="4">
    <source>
        <dbReference type="NCBIfam" id="TIGR00168"/>
    </source>
</evidence>
<dbReference type="GO" id="GO:0003743">
    <property type="term" value="F:translation initiation factor activity"/>
    <property type="evidence" value="ECO:0007669"/>
    <property type="project" value="UniProtKB-UniRule"/>
</dbReference>
<organism evidence="7 8">
    <name type="scientific">bacterium (Candidatus Gribaldobacteria) CG07_land_8_20_14_0_80_33_18</name>
    <dbReference type="NCBI Taxonomy" id="2014272"/>
    <lineage>
        <taxon>Bacteria</taxon>
        <taxon>Candidatus Gribaldobacteria</taxon>
    </lineage>
</organism>
<feature type="domain" description="Translation initiation factor 3 C-terminal" evidence="5">
    <location>
        <begin position="82"/>
        <end position="166"/>
    </location>
</feature>
<keyword evidence="3" id="KW-0648">Protein biosynthesis</keyword>
<dbReference type="EMBL" id="PEWP01000015">
    <property type="protein sequence ID" value="PIU47091.1"/>
    <property type="molecule type" value="Genomic_DNA"/>
</dbReference>
<sequence length="167" mass="19327">MLFERILINNQIRAEKVRLIDAEGKQLGIFDLGTALQKAREQGLDLVQVTHRIFPPVCKIIDAGKYFYQQAKKQKIKKIGGLKNIRLGFNISSHDLETKAKIAEKFLKEGNPVRVEMVLRQREKRLSDFAKQKLNQFLEILKKLIPFKVGRELKKEARGLTMIITKE</sequence>
<dbReference type="InterPro" id="IPR019815">
    <property type="entry name" value="Translation_initiation_fac_3_C"/>
</dbReference>
<dbReference type="AlphaFoldDB" id="A0A2M6Z3W0"/>
<proteinExistence type="inferred from homology"/>
<evidence type="ECO:0000259" key="6">
    <source>
        <dbReference type="Pfam" id="PF05198"/>
    </source>
</evidence>
<dbReference type="SUPFAM" id="SSF55200">
    <property type="entry name" value="Translation initiation factor IF3, C-terminal domain"/>
    <property type="match status" value="1"/>
</dbReference>
<dbReference type="InterPro" id="IPR001288">
    <property type="entry name" value="Translation_initiation_fac_3"/>
</dbReference>
<protein>
    <recommendedName>
        <fullName evidence="4">Translation initiation factor IF-3</fullName>
    </recommendedName>
</protein>
<evidence type="ECO:0000256" key="3">
    <source>
        <dbReference type="ARBA" id="ARBA00022917"/>
    </source>
</evidence>
<accession>A0A2M6Z3W0</accession>
<feature type="domain" description="Translation initiation factor 3 N-terminal" evidence="6">
    <location>
        <begin position="8"/>
        <end position="75"/>
    </location>
</feature>
<dbReference type="InterPro" id="IPR019814">
    <property type="entry name" value="Translation_initiation_fac_3_N"/>
</dbReference>
<evidence type="ECO:0000256" key="2">
    <source>
        <dbReference type="ARBA" id="ARBA00022540"/>
    </source>
</evidence>
<dbReference type="GO" id="GO:0032790">
    <property type="term" value="P:ribosome disassembly"/>
    <property type="evidence" value="ECO:0007669"/>
    <property type="project" value="TreeGrafter"/>
</dbReference>
<evidence type="ECO:0000313" key="7">
    <source>
        <dbReference type="EMBL" id="PIU47091.1"/>
    </source>
</evidence>
<dbReference type="GO" id="GO:0043022">
    <property type="term" value="F:ribosome binding"/>
    <property type="evidence" value="ECO:0007669"/>
    <property type="project" value="TreeGrafter"/>
</dbReference>
<dbReference type="InterPro" id="IPR036787">
    <property type="entry name" value="T_IF-3_N_sf"/>
</dbReference>
<keyword evidence="2 7" id="KW-0396">Initiation factor</keyword>
<comment type="similarity">
    <text evidence="1">Belongs to the IF-3 family.</text>
</comment>
<name>A0A2M6Z3W0_9BACT</name>
<dbReference type="Pfam" id="PF05198">
    <property type="entry name" value="IF3_N"/>
    <property type="match status" value="1"/>
</dbReference>
<reference evidence="8" key="1">
    <citation type="submission" date="2017-09" db="EMBL/GenBank/DDBJ databases">
        <title>Depth-based differentiation of microbial function through sediment-hosted aquifers and enrichment of novel symbionts in the deep terrestrial subsurface.</title>
        <authorList>
            <person name="Probst A.J."/>
            <person name="Ladd B."/>
            <person name="Jarett J.K."/>
            <person name="Geller-Mcgrath D.E."/>
            <person name="Sieber C.M.K."/>
            <person name="Emerson J.B."/>
            <person name="Anantharaman K."/>
            <person name="Thomas B.C."/>
            <person name="Malmstrom R."/>
            <person name="Stieglmeier M."/>
            <person name="Klingl A."/>
            <person name="Woyke T."/>
            <person name="Ryan C.M."/>
            <person name="Banfield J.F."/>
        </authorList>
    </citation>
    <scope>NUCLEOTIDE SEQUENCE [LARGE SCALE GENOMIC DNA]</scope>
</reference>
<dbReference type="Gene3D" id="3.30.110.10">
    <property type="entry name" value="Translation initiation factor 3 (IF-3), C-terminal domain"/>
    <property type="match status" value="1"/>
</dbReference>
<dbReference type="GO" id="GO:0005737">
    <property type="term" value="C:cytoplasm"/>
    <property type="evidence" value="ECO:0007669"/>
    <property type="project" value="UniProtKB-ARBA"/>
</dbReference>
<dbReference type="PANTHER" id="PTHR10938:SF0">
    <property type="entry name" value="TRANSLATION INITIATION FACTOR IF-3, MITOCHONDRIAL"/>
    <property type="match status" value="1"/>
</dbReference>
<dbReference type="SUPFAM" id="SSF54364">
    <property type="entry name" value="Translation initiation factor IF3, N-terminal domain"/>
    <property type="match status" value="1"/>
</dbReference>
<evidence type="ECO:0000313" key="8">
    <source>
        <dbReference type="Proteomes" id="UP000228777"/>
    </source>
</evidence>
<dbReference type="InterPro" id="IPR036788">
    <property type="entry name" value="T_IF-3_C_sf"/>
</dbReference>
<evidence type="ECO:0000256" key="1">
    <source>
        <dbReference type="ARBA" id="ARBA00005439"/>
    </source>
</evidence>
<dbReference type="PANTHER" id="PTHR10938">
    <property type="entry name" value="TRANSLATION INITIATION FACTOR IF-3"/>
    <property type="match status" value="1"/>
</dbReference>
<evidence type="ECO:0000259" key="5">
    <source>
        <dbReference type="Pfam" id="PF00707"/>
    </source>
</evidence>
<dbReference type="Pfam" id="PF00707">
    <property type="entry name" value="IF3_C"/>
    <property type="match status" value="1"/>
</dbReference>